<feature type="signal peptide" evidence="2">
    <location>
        <begin position="1"/>
        <end position="25"/>
    </location>
</feature>
<dbReference type="KEGG" id="cfi:Celf_0391"/>
<dbReference type="HOGENOM" id="CLU_1040887_0_0_11"/>
<evidence type="ECO:0000256" key="2">
    <source>
        <dbReference type="SAM" id="SignalP"/>
    </source>
</evidence>
<evidence type="ECO:0000313" key="4">
    <source>
        <dbReference type="Proteomes" id="UP000008460"/>
    </source>
</evidence>
<dbReference type="EMBL" id="CP002666">
    <property type="protein sequence ID" value="AEE44534.1"/>
    <property type="molecule type" value="Genomic_DNA"/>
</dbReference>
<dbReference type="Gene3D" id="2.50.20.20">
    <property type="match status" value="1"/>
</dbReference>
<evidence type="ECO:0000313" key="3">
    <source>
        <dbReference type="EMBL" id="AEE44534.1"/>
    </source>
</evidence>
<dbReference type="SUPFAM" id="SSF89392">
    <property type="entry name" value="Prokaryotic lipoproteins and lipoprotein localization factors"/>
    <property type="match status" value="1"/>
</dbReference>
<dbReference type="InterPro" id="IPR029046">
    <property type="entry name" value="LolA/LolB/LppX"/>
</dbReference>
<dbReference type="RefSeq" id="WP_013769563.1">
    <property type="nucleotide sequence ID" value="NC_015514.1"/>
</dbReference>
<sequence>MRPRPLVALSATALLAVTLTACSSAEPEPAAASPSKTATATPTPTPTPTVEPLSAANVVARLDAASNAQTSYDTTIDETGSAPFHGTASVDFAGGKRNIAMVGSMPDGDIEIRIVDGLLFVRMPALLGEKYFQVDPADTSNPLAELGTLLDELDRSEFSGMEQAIVSFDPVGAPEDLGGVTVQPYQLVVDTTKIAPEVAAGMLPEGVAALPPTLTYQYWVSDDDLVHKVAYDIAGNGTTITFANYGAGAPVTAPPADQVTTEMPF</sequence>
<dbReference type="Proteomes" id="UP000008460">
    <property type="component" value="Chromosome"/>
</dbReference>
<organism evidence="3 4">
    <name type="scientific">Cellulomonas fimi (strain ATCC 484 / DSM 20113 / JCM 1341 / CCUG 24087 / LMG 16345 / NBRC 15513 / NCIMB 8980 / NCTC 7547 / NRS-133)</name>
    <dbReference type="NCBI Taxonomy" id="590998"/>
    <lineage>
        <taxon>Bacteria</taxon>
        <taxon>Bacillati</taxon>
        <taxon>Actinomycetota</taxon>
        <taxon>Actinomycetes</taxon>
        <taxon>Micrococcales</taxon>
        <taxon>Cellulomonadaceae</taxon>
        <taxon>Cellulomonas</taxon>
    </lineage>
</organism>
<evidence type="ECO:0008006" key="5">
    <source>
        <dbReference type="Google" id="ProtNLM"/>
    </source>
</evidence>
<evidence type="ECO:0000256" key="1">
    <source>
        <dbReference type="SAM" id="MobiDB-lite"/>
    </source>
</evidence>
<gene>
    <name evidence="3" type="ordered locus">Celf_0391</name>
</gene>
<reference evidence="3 4" key="1">
    <citation type="submission" date="2011-04" db="EMBL/GenBank/DDBJ databases">
        <title>Complete sequence of Cellulomonas fimi ATCC 484.</title>
        <authorList>
            <consortium name="US DOE Joint Genome Institute"/>
            <person name="Lucas S."/>
            <person name="Han J."/>
            <person name="Lapidus A."/>
            <person name="Cheng J.-F."/>
            <person name="Goodwin L."/>
            <person name="Pitluck S."/>
            <person name="Peters L."/>
            <person name="Chertkov O."/>
            <person name="Detter J.C."/>
            <person name="Han C."/>
            <person name="Tapia R."/>
            <person name="Land M."/>
            <person name="Hauser L."/>
            <person name="Kyrpides N."/>
            <person name="Ivanova N."/>
            <person name="Ovchinnikova G."/>
            <person name="Pagani I."/>
            <person name="Mead D."/>
            <person name="Brumm P."/>
            <person name="Woyke T."/>
        </authorList>
    </citation>
    <scope>NUCLEOTIDE SEQUENCE [LARGE SCALE GENOMIC DNA]</scope>
    <source>
        <strain evidence="4">ATCC 484 / DSM 20113 / JCM 1341 / NBRC 15513 / NCIMB 8980 / NCTC 7547</strain>
    </source>
</reference>
<accession>F4H7H7</accession>
<keyword evidence="2" id="KW-0732">Signal</keyword>
<protein>
    <recommendedName>
        <fullName evidence="5">LppX_LprAFG lipoprotein</fullName>
    </recommendedName>
</protein>
<dbReference type="AlphaFoldDB" id="F4H7H7"/>
<proteinExistence type="predicted"/>
<dbReference type="PROSITE" id="PS51257">
    <property type="entry name" value="PROKAR_LIPOPROTEIN"/>
    <property type="match status" value="1"/>
</dbReference>
<feature type="region of interest" description="Disordered" evidence="1">
    <location>
        <begin position="27"/>
        <end position="51"/>
    </location>
</feature>
<feature type="chain" id="PRO_5038374749" description="LppX_LprAFG lipoprotein" evidence="2">
    <location>
        <begin position="26"/>
        <end position="265"/>
    </location>
</feature>
<keyword evidence="4" id="KW-1185">Reference proteome</keyword>
<feature type="compositionally biased region" description="Low complexity" evidence="1">
    <location>
        <begin position="27"/>
        <end position="42"/>
    </location>
</feature>
<name>F4H7H7_CELFA</name>